<organism evidence="18 19">
    <name type="scientific">Knufia obscura</name>
    <dbReference type="NCBI Taxonomy" id="1635080"/>
    <lineage>
        <taxon>Eukaryota</taxon>
        <taxon>Fungi</taxon>
        <taxon>Dikarya</taxon>
        <taxon>Ascomycota</taxon>
        <taxon>Pezizomycotina</taxon>
        <taxon>Eurotiomycetes</taxon>
        <taxon>Chaetothyriomycetidae</taxon>
        <taxon>Chaetothyriales</taxon>
        <taxon>Trichomeriaceae</taxon>
        <taxon>Knufia</taxon>
    </lineage>
</organism>
<comment type="subunit">
    <text evidence="15">Component of the Smc5-Smc6 complex.</text>
</comment>
<protein>
    <recommendedName>
        <fullName evidence="5 15">Non-structural maintenance of chromosomes element 1 homolog</fullName>
        <ecNumber evidence="4 15">2.3.2.27</ecNumber>
    </recommendedName>
</protein>
<feature type="domain" description="Non-structural maintenance of chromosomes element 1 RING C4HC3-type" evidence="17">
    <location>
        <begin position="215"/>
        <end position="257"/>
    </location>
</feature>
<evidence type="ECO:0000256" key="7">
    <source>
        <dbReference type="ARBA" id="ARBA00022723"/>
    </source>
</evidence>
<evidence type="ECO:0000313" key="19">
    <source>
        <dbReference type="Proteomes" id="UP001334248"/>
    </source>
</evidence>
<evidence type="ECO:0000256" key="5">
    <source>
        <dbReference type="ARBA" id="ARBA00019422"/>
    </source>
</evidence>
<keyword evidence="11 15" id="KW-0862">Zinc</keyword>
<dbReference type="EMBL" id="JAVHJV010000010">
    <property type="protein sequence ID" value="KAK5939878.1"/>
    <property type="molecule type" value="Genomic_DNA"/>
</dbReference>
<reference evidence="18 19" key="1">
    <citation type="journal article" date="2023" name="Res Sq">
        <title>Genomic and morphological characterization of Knufia obscura isolated from the Mars 2020 spacecraft assembly facility.</title>
        <authorList>
            <person name="Chander A.M."/>
            <person name="Teixeira M.M."/>
            <person name="Singh N.K."/>
            <person name="Williams M.P."/>
            <person name="Parker C.W."/>
            <person name="Leo P."/>
            <person name="Stajich J.E."/>
            <person name="Torok T."/>
            <person name="Tighe S."/>
            <person name="Mason C.E."/>
            <person name="Venkateswaran K."/>
        </authorList>
    </citation>
    <scope>NUCLEOTIDE SEQUENCE [LARGE SCALE GENOMIC DNA]</scope>
    <source>
        <strain evidence="18 19">CCFEE 5817</strain>
    </source>
</reference>
<gene>
    <name evidence="18" type="ORF">PMZ80_008260</name>
</gene>
<dbReference type="Gene3D" id="3.90.1150.220">
    <property type="match status" value="1"/>
</dbReference>
<evidence type="ECO:0000256" key="9">
    <source>
        <dbReference type="ARBA" id="ARBA00022771"/>
    </source>
</evidence>
<dbReference type="InterPro" id="IPR013083">
    <property type="entry name" value="Znf_RING/FYVE/PHD"/>
</dbReference>
<comment type="caution">
    <text evidence="18">The sequence shown here is derived from an EMBL/GenBank/DDBJ whole genome shotgun (WGS) entry which is preliminary data.</text>
</comment>
<evidence type="ECO:0000313" key="18">
    <source>
        <dbReference type="EMBL" id="KAK5939878.1"/>
    </source>
</evidence>
<keyword evidence="6 15" id="KW-0808">Transferase</keyword>
<evidence type="ECO:0000256" key="3">
    <source>
        <dbReference type="ARBA" id="ARBA00010258"/>
    </source>
</evidence>
<dbReference type="Proteomes" id="UP001334248">
    <property type="component" value="Unassembled WGS sequence"/>
</dbReference>
<keyword evidence="14 15" id="KW-0539">Nucleus</keyword>
<evidence type="ECO:0000256" key="1">
    <source>
        <dbReference type="ARBA" id="ARBA00000900"/>
    </source>
</evidence>
<evidence type="ECO:0000256" key="2">
    <source>
        <dbReference type="ARBA" id="ARBA00004123"/>
    </source>
</evidence>
<keyword evidence="13 15" id="KW-0234">DNA repair</keyword>
<evidence type="ECO:0000256" key="16">
    <source>
        <dbReference type="SAM" id="MobiDB-lite"/>
    </source>
</evidence>
<evidence type="ECO:0000256" key="15">
    <source>
        <dbReference type="RuleBase" id="RU368018"/>
    </source>
</evidence>
<evidence type="ECO:0000259" key="17">
    <source>
        <dbReference type="Pfam" id="PF08746"/>
    </source>
</evidence>
<dbReference type="CDD" id="cd16493">
    <property type="entry name" value="RING-CH-C4HC3_NSE1"/>
    <property type="match status" value="1"/>
</dbReference>
<evidence type="ECO:0000256" key="6">
    <source>
        <dbReference type="ARBA" id="ARBA00022679"/>
    </source>
</evidence>
<proteinExistence type="inferred from homology"/>
<dbReference type="InterPro" id="IPR014857">
    <property type="entry name" value="Nse1_RING_C4HC3-type"/>
</dbReference>
<evidence type="ECO:0000256" key="13">
    <source>
        <dbReference type="ARBA" id="ARBA00023204"/>
    </source>
</evidence>
<dbReference type="EC" id="2.3.2.27" evidence="4 15"/>
<dbReference type="Pfam" id="PF08746">
    <property type="entry name" value="zf-RING-like"/>
    <property type="match status" value="1"/>
</dbReference>
<evidence type="ECO:0000256" key="11">
    <source>
        <dbReference type="ARBA" id="ARBA00022833"/>
    </source>
</evidence>
<comment type="similarity">
    <text evidence="3 15">Belongs to the NSE1 family.</text>
</comment>
<keyword evidence="10 15" id="KW-0833">Ubl conjugation pathway</keyword>
<keyword evidence="8 15" id="KW-0227">DNA damage</keyword>
<dbReference type="RefSeq" id="XP_064727968.1">
    <property type="nucleotide sequence ID" value="XM_064876661.1"/>
</dbReference>
<accession>A0ABR0RI70</accession>
<comment type="subcellular location">
    <subcellularLocation>
        <location evidence="2 15">Nucleus</location>
    </subcellularLocation>
</comment>
<feature type="region of interest" description="Disordered" evidence="16">
    <location>
        <begin position="278"/>
        <end position="299"/>
    </location>
</feature>
<dbReference type="Gene3D" id="3.30.40.10">
    <property type="entry name" value="Zinc/RING finger domain, C3HC4 (zinc finger)"/>
    <property type="match status" value="1"/>
</dbReference>
<dbReference type="GeneID" id="90001709"/>
<keyword evidence="7 15" id="KW-0479">Metal-binding</keyword>
<dbReference type="Gene3D" id="1.10.10.10">
    <property type="entry name" value="Winged helix-like DNA-binding domain superfamily/Winged helix DNA-binding domain"/>
    <property type="match status" value="1"/>
</dbReference>
<evidence type="ECO:0000256" key="10">
    <source>
        <dbReference type="ARBA" id="ARBA00022786"/>
    </source>
</evidence>
<comment type="catalytic activity">
    <reaction evidence="1 15">
        <text>S-ubiquitinyl-[E2 ubiquitin-conjugating enzyme]-L-cysteine + [acceptor protein]-L-lysine = [E2 ubiquitin-conjugating enzyme]-L-cysteine + N(6)-ubiquitinyl-[acceptor protein]-L-lysine.</text>
        <dbReference type="EC" id="2.3.2.27"/>
    </reaction>
</comment>
<sequence>MAYEDTNRAFVQAFFSRNVLTFKQARPILAAIFSVHEKKEVRVGDITQEDFASMISAANDALSPLDFEIRSAFHQDTRETYYALVNTTSDALTQVATIHTSDEIGYVKRLFDEMFDANNTERREAMCIAGKDALNLVRAGRRETQTQQNGESQTKFNLTAHEAEILLSKLVAEGWLEKSAKGFYSLSPRGLMELKGWLVETYNDEENDIRKIKSCEACKEIITVGQRCPNRDCPVRLHDICTQAFFRVQRNRICPTCKTEWDGKHYVGEKAITTSDSYLRGKRRSGAPARAEEEEEDDE</sequence>
<keyword evidence="9 15" id="KW-0863">Zinc-finger</keyword>
<keyword evidence="12 15" id="KW-0233">DNA recombination</keyword>
<evidence type="ECO:0000256" key="12">
    <source>
        <dbReference type="ARBA" id="ARBA00023172"/>
    </source>
</evidence>
<evidence type="ECO:0000256" key="4">
    <source>
        <dbReference type="ARBA" id="ARBA00012483"/>
    </source>
</evidence>
<dbReference type="PANTHER" id="PTHR20973:SF0">
    <property type="entry name" value="NON-STRUCTURAL MAINTENANCE OF CHROMOSOMES ELEMENT 1 HOMOLOG"/>
    <property type="match status" value="1"/>
</dbReference>
<dbReference type="InterPro" id="IPR036388">
    <property type="entry name" value="WH-like_DNA-bd_sf"/>
</dbReference>
<dbReference type="Pfam" id="PF07574">
    <property type="entry name" value="SMC_Nse1"/>
    <property type="match status" value="1"/>
</dbReference>
<name>A0ABR0RI70_9EURO</name>
<comment type="function">
    <text evidence="15">Acts in a DNA repair pathway for removal of UV-induced DNA damage that is distinct from classical nucleotide excision repair and in repair of ionizing radiation damage. Functions in homologous recombination repair of DNA double strand breaks and in recovery of stalled replication forks.</text>
</comment>
<evidence type="ECO:0000256" key="8">
    <source>
        <dbReference type="ARBA" id="ARBA00022763"/>
    </source>
</evidence>
<dbReference type="InterPro" id="IPR011513">
    <property type="entry name" value="Nse1"/>
</dbReference>
<dbReference type="PANTHER" id="PTHR20973">
    <property type="entry name" value="NON-SMC ELEMENT 1-RELATED"/>
    <property type="match status" value="1"/>
</dbReference>
<keyword evidence="19" id="KW-1185">Reference proteome</keyword>
<evidence type="ECO:0000256" key="14">
    <source>
        <dbReference type="ARBA" id="ARBA00023242"/>
    </source>
</evidence>